<accession>A0A1M5R3P4</accession>
<keyword evidence="4" id="KW-1185">Reference proteome</keyword>
<dbReference type="Proteomes" id="UP000186132">
    <property type="component" value="Unassembled WGS sequence"/>
</dbReference>
<keyword evidence="2" id="KW-0812">Transmembrane</keyword>
<feature type="transmembrane region" description="Helical" evidence="2">
    <location>
        <begin position="29"/>
        <end position="49"/>
    </location>
</feature>
<keyword evidence="2" id="KW-1133">Transmembrane helix</keyword>
<protein>
    <submittedName>
        <fullName evidence="3">Uncharacterized protein</fullName>
    </submittedName>
</protein>
<gene>
    <name evidence="3" type="ORF">SAMN05443575_3427</name>
</gene>
<name>A0A1M5R3P4_9ACTN</name>
<evidence type="ECO:0000256" key="2">
    <source>
        <dbReference type="SAM" id="Phobius"/>
    </source>
</evidence>
<evidence type="ECO:0000313" key="4">
    <source>
        <dbReference type="Proteomes" id="UP000186132"/>
    </source>
</evidence>
<proteinExistence type="predicted"/>
<reference evidence="3 4" key="1">
    <citation type="submission" date="2016-11" db="EMBL/GenBank/DDBJ databases">
        <authorList>
            <person name="Jaros S."/>
            <person name="Januszkiewicz K."/>
            <person name="Wedrychowicz H."/>
        </authorList>
    </citation>
    <scope>NUCLEOTIDE SEQUENCE [LARGE SCALE GENOMIC DNA]</scope>
    <source>
        <strain evidence="3 4">DSM 45627</strain>
    </source>
</reference>
<dbReference type="STRING" id="1206085.SAMN05443575_3427"/>
<evidence type="ECO:0000313" key="3">
    <source>
        <dbReference type="EMBL" id="SHH20640.1"/>
    </source>
</evidence>
<organism evidence="3 4">
    <name type="scientific">Jatrophihabitans endophyticus</name>
    <dbReference type="NCBI Taxonomy" id="1206085"/>
    <lineage>
        <taxon>Bacteria</taxon>
        <taxon>Bacillati</taxon>
        <taxon>Actinomycetota</taxon>
        <taxon>Actinomycetes</taxon>
        <taxon>Jatrophihabitantales</taxon>
        <taxon>Jatrophihabitantaceae</taxon>
        <taxon>Jatrophihabitans</taxon>
    </lineage>
</organism>
<evidence type="ECO:0000256" key="1">
    <source>
        <dbReference type="SAM" id="MobiDB-lite"/>
    </source>
</evidence>
<keyword evidence="2" id="KW-0472">Membrane</keyword>
<feature type="region of interest" description="Disordered" evidence="1">
    <location>
        <begin position="1"/>
        <end position="22"/>
    </location>
</feature>
<dbReference type="EMBL" id="FQVU01000005">
    <property type="protein sequence ID" value="SHH20640.1"/>
    <property type="molecule type" value="Genomic_DNA"/>
</dbReference>
<sequence>MTDPTDPRDPTAGPGADATSTRADRSLTWWPLVGAAVIAGLVALLIATVGGNDERAGRHVDSAGALSCPSTYHLPYKVFGWVPTDAAGVDGKKSLVPDARPSHVTVCRYDAVVNKTTDADLGGHVTLTEGLAAAATELSRTAGSSSEPQPITEPIGRHKDTVYLAGFTFATGIVWVSTYGGGVSGATNGQFHTTARLQERLATAYRTRAWS</sequence>
<dbReference type="AlphaFoldDB" id="A0A1M5R3P4"/>
<dbReference type="RefSeq" id="WP_073391640.1">
    <property type="nucleotide sequence ID" value="NZ_FQVU01000005.1"/>
</dbReference>